<dbReference type="RefSeq" id="WP_380750436.1">
    <property type="nucleotide sequence ID" value="NZ_JBHSRF010000012.1"/>
</dbReference>
<evidence type="ECO:0000259" key="1">
    <source>
        <dbReference type="Pfam" id="PF13649"/>
    </source>
</evidence>
<evidence type="ECO:0000313" key="3">
    <source>
        <dbReference type="Proteomes" id="UP001596137"/>
    </source>
</evidence>
<comment type="caution">
    <text evidence="2">The sequence shown here is derived from an EMBL/GenBank/DDBJ whole genome shotgun (WGS) entry which is preliminary data.</text>
</comment>
<dbReference type="PANTHER" id="PTHR43591">
    <property type="entry name" value="METHYLTRANSFERASE"/>
    <property type="match status" value="1"/>
</dbReference>
<dbReference type="InterPro" id="IPR041698">
    <property type="entry name" value="Methyltransf_25"/>
</dbReference>
<name>A0ABW1NFH3_9ACTN</name>
<dbReference type="Pfam" id="PF13649">
    <property type="entry name" value="Methyltransf_25"/>
    <property type="match status" value="1"/>
</dbReference>
<protein>
    <submittedName>
        <fullName evidence="2">Class I SAM-dependent methyltransferase</fullName>
        <ecNumber evidence="2">2.1.1.-</ecNumber>
    </submittedName>
</protein>
<evidence type="ECO:0000313" key="2">
    <source>
        <dbReference type="EMBL" id="MFC6081786.1"/>
    </source>
</evidence>
<keyword evidence="2" id="KW-0808">Transferase</keyword>
<sequence>MSVSTVDSTVAGVVDSFTGASAGELGEEFHRLVDALWDDGELTALAVPAVPLIVERLAQVDDERKGYLAVLLGMLTEAEYPEPGPVTTGARAGLDLYLDLWRRAANNGALSVTLAYLVAHFPADRERVLAVAADRGLTADDWTRLERGLLDLDLENPVIGRVFPSPAVWALMDNDEQAFDQSWIKALSAEQIAANWQKDTRTVWGHAGAKAYWAAGNGAPAPVVTGSVPPRDQVPTPPEAPNEIFAPHVAAFSCPSCQGGLEVADGAVRCTGCSAEFPAGKGILNLSEGAQNNPGDFLYKLAELPSMGLFYEAYARPNFLRIAGTNWGGQVTPEDERRYIAEHVRPVDGPVLDLACGAGRWTEMLVEAVGADRVIAYDAYTPMLTALRTRLPQLPAVMASAAVLPFGDASLGAVMCWNALQAFPADTPAAIAEVGRCLRPGGTFTLMTFSMATDPIARYFQASHYFPGHQEGMRLFELDDIKRWLADAGLTVRHEATPGTFIFITAVKPH</sequence>
<keyword evidence="3" id="KW-1185">Reference proteome</keyword>
<dbReference type="EMBL" id="JBHSRF010000012">
    <property type="protein sequence ID" value="MFC6081786.1"/>
    <property type="molecule type" value="Genomic_DNA"/>
</dbReference>
<dbReference type="GO" id="GO:0008168">
    <property type="term" value="F:methyltransferase activity"/>
    <property type="evidence" value="ECO:0007669"/>
    <property type="project" value="UniProtKB-KW"/>
</dbReference>
<feature type="domain" description="Methyltransferase" evidence="1">
    <location>
        <begin position="351"/>
        <end position="442"/>
    </location>
</feature>
<keyword evidence="2" id="KW-0489">Methyltransferase</keyword>
<dbReference type="GO" id="GO:0032259">
    <property type="term" value="P:methylation"/>
    <property type="evidence" value="ECO:0007669"/>
    <property type="project" value="UniProtKB-KW"/>
</dbReference>
<proteinExistence type="predicted"/>
<accession>A0ABW1NFH3</accession>
<organism evidence="2 3">
    <name type="scientific">Sphaerisporangium aureirubrum</name>
    <dbReference type="NCBI Taxonomy" id="1544736"/>
    <lineage>
        <taxon>Bacteria</taxon>
        <taxon>Bacillati</taxon>
        <taxon>Actinomycetota</taxon>
        <taxon>Actinomycetes</taxon>
        <taxon>Streptosporangiales</taxon>
        <taxon>Streptosporangiaceae</taxon>
        <taxon>Sphaerisporangium</taxon>
    </lineage>
</organism>
<dbReference type="InterPro" id="IPR029063">
    <property type="entry name" value="SAM-dependent_MTases_sf"/>
</dbReference>
<dbReference type="EC" id="2.1.1.-" evidence="2"/>
<gene>
    <name evidence="2" type="ORF">ACFP1K_11520</name>
</gene>
<dbReference type="Gene3D" id="3.40.50.150">
    <property type="entry name" value="Vaccinia Virus protein VP39"/>
    <property type="match status" value="1"/>
</dbReference>
<dbReference type="CDD" id="cd02440">
    <property type="entry name" value="AdoMet_MTases"/>
    <property type="match status" value="1"/>
</dbReference>
<dbReference type="Proteomes" id="UP001596137">
    <property type="component" value="Unassembled WGS sequence"/>
</dbReference>
<dbReference type="SUPFAM" id="SSF53335">
    <property type="entry name" value="S-adenosyl-L-methionine-dependent methyltransferases"/>
    <property type="match status" value="1"/>
</dbReference>
<reference evidence="3" key="1">
    <citation type="journal article" date="2019" name="Int. J. Syst. Evol. Microbiol.">
        <title>The Global Catalogue of Microorganisms (GCM) 10K type strain sequencing project: providing services to taxonomists for standard genome sequencing and annotation.</title>
        <authorList>
            <consortium name="The Broad Institute Genomics Platform"/>
            <consortium name="The Broad Institute Genome Sequencing Center for Infectious Disease"/>
            <person name="Wu L."/>
            <person name="Ma J."/>
        </authorList>
    </citation>
    <scope>NUCLEOTIDE SEQUENCE [LARGE SCALE GENOMIC DNA]</scope>
    <source>
        <strain evidence="3">JCM 30346</strain>
    </source>
</reference>